<dbReference type="Gene3D" id="3.40.50.720">
    <property type="entry name" value="NAD(P)-binding Rossmann-like Domain"/>
    <property type="match status" value="1"/>
</dbReference>
<dbReference type="InterPro" id="IPR002347">
    <property type="entry name" value="SDR_fam"/>
</dbReference>
<dbReference type="GO" id="GO:0016491">
    <property type="term" value="F:oxidoreductase activity"/>
    <property type="evidence" value="ECO:0007669"/>
    <property type="project" value="UniProtKB-KW"/>
</dbReference>
<dbReference type="SUPFAM" id="SSF51735">
    <property type="entry name" value="NAD(P)-binding Rossmann-fold domains"/>
    <property type="match status" value="1"/>
</dbReference>
<protein>
    <submittedName>
        <fullName evidence="3">Unannotated protein</fullName>
    </submittedName>
</protein>
<dbReference type="PANTHER" id="PTHR44196">
    <property type="entry name" value="DEHYDROGENASE/REDUCTASE SDR FAMILY MEMBER 7B"/>
    <property type="match status" value="1"/>
</dbReference>
<gene>
    <name evidence="3" type="ORF">UFOPK2370_00575</name>
</gene>
<dbReference type="PANTHER" id="PTHR44196:SF1">
    <property type="entry name" value="DEHYDROGENASE_REDUCTASE SDR FAMILY MEMBER 7B"/>
    <property type="match status" value="1"/>
</dbReference>
<keyword evidence="2" id="KW-0560">Oxidoreductase</keyword>
<accession>A0A6J6NKA0</accession>
<reference evidence="3" key="1">
    <citation type="submission" date="2020-05" db="EMBL/GenBank/DDBJ databases">
        <authorList>
            <person name="Chiriac C."/>
            <person name="Salcher M."/>
            <person name="Ghai R."/>
            <person name="Kavagutti S V."/>
        </authorList>
    </citation>
    <scope>NUCLEOTIDE SEQUENCE</scope>
</reference>
<sequence length="236" mass="24016">MAELAGRRILVVGASGAFGAQFAEQLSAASASVVGTASSDSSLQRLGPSLVERHVLDLNDQASTERATNAILASGEAIDGIILASGEVAFGSAAETPSAITERLMKVNFLGQVAVVTALLGALEKSAAANNSPFVVSISGVIAETPMAGLSSYSASKTAMHGYATAATRELRRAGIRWIDARPGHTESGLATRAIFGQAPAFGAGLKTEDVVARIVSAIKEDEKDLPSSSFVASVA</sequence>
<dbReference type="AlphaFoldDB" id="A0A6J6NKA0"/>
<evidence type="ECO:0000256" key="2">
    <source>
        <dbReference type="ARBA" id="ARBA00023002"/>
    </source>
</evidence>
<dbReference type="GO" id="GO:0016020">
    <property type="term" value="C:membrane"/>
    <property type="evidence" value="ECO:0007669"/>
    <property type="project" value="TreeGrafter"/>
</dbReference>
<name>A0A6J6NKA0_9ZZZZ</name>
<organism evidence="3">
    <name type="scientific">freshwater metagenome</name>
    <dbReference type="NCBI Taxonomy" id="449393"/>
    <lineage>
        <taxon>unclassified sequences</taxon>
        <taxon>metagenomes</taxon>
        <taxon>ecological metagenomes</taxon>
    </lineage>
</organism>
<dbReference type="InterPro" id="IPR036291">
    <property type="entry name" value="NAD(P)-bd_dom_sf"/>
</dbReference>
<dbReference type="Pfam" id="PF00106">
    <property type="entry name" value="adh_short"/>
    <property type="match status" value="1"/>
</dbReference>
<comment type="similarity">
    <text evidence="1">Belongs to the short-chain dehydrogenases/reductases (SDR) family.</text>
</comment>
<proteinExistence type="inferred from homology"/>
<evidence type="ECO:0000256" key="1">
    <source>
        <dbReference type="ARBA" id="ARBA00006484"/>
    </source>
</evidence>
<dbReference type="EMBL" id="CAEZXK010000011">
    <property type="protein sequence ID" value="CAB4685154.1"/>
    <property type="molecule type" value="Genomic_DNA"/>
</dbReference>
<evidence type="ECO:0000313" key="3">
    <source>
        <dbReference type="EMBL" id="CAB4685154.1"/>
    </source>
</evidence>